<reference evidence="1 2" key="1">
    <citation type="submission" date="2018-03" db="EMBL/GenBank/DDBJ databases">
        <title>The draft genome of Mesorhizobium soli JCM 19897.</title>
        <authorList>
            <person name="Li L."/>
            <person name="Liu L."/>
            <person name="Liang L."/>
            <person name="Wang T."/>
            <person name="Zhang X."/>
        </authorList>
    </citation>
    <scope>NUCLEOTIDE SEQUENCE [LARGE SCALE GENOMIC DNA]</scope>
    <source>
        <strain evidence="1 2">JCM 19897</strain>
    </source>
</reference>
<sequence>MDTWQTIWDHEFAAFGRRSFVFPSASGTYQIDVDDKDQDRVIAAYKGERFTWVVWVKEVCDGAFRLQGMTFLLEIRFGAS</sequence>
<evidence type="ECO:0000313" key="2">
    <source>
        <dbReference type="Proteomes" id="UP000240653"/>
    </source>
</evidence>
<organism evidence="1 2">
    <name type="scientific">Pseudaminobacter soli</name>
    <name type="common">ex Li et al. 2025</name>
    <dbReference type="NCBI Taxonomy" id="1295366"/>
    <lineage>
        <taxon>Bacteria</taxon>
        <taxon>Pseudomonadati</taxon>
        <taxon>Pseudomonadota</taxon>
        <taxon>Alphaproteobacteria</taxon>
        <taxon>Hyphomicrobiales</taxon>
        <taxon>Phyllobacteriaceae</taxon>
        <taxon>Pseudaminobacter</taxon>
    </lineage>
</organism>
<gene>
    <name evidence="1" type="ORF">C7I85_29385</name>
</gene>
<name>A0A2P7RND1_9HYPH</name>
<proteinExistence type="predicted"/>
<dbReference type="RefSeq" id="WP_106727535.1">
    <property type="nucleotide sequence ID" value="NZ_PXYL01000037.1"/>
</dbReference>
<keyword evidence="2" id="KW-1185">Reference proteome</keyword>
<protein>
    <submittedName>
        <fullName evidence="1">Uncharacterized protein</fullName>
    </submittedName>
</protein>
<comment type="caution">
    <text evidence="1">The sequence shown here is derived from an EMBL/GenBank/DDBJ whole genome shotgun (WGS) entry which is preliminary data.</text>
</comment>
<dbReference type="EMBL" id="PXYL01000037">
    <property type="protein sequence ID" value="PSJ51728.1"/>
    <property type="molecule type" value="Genomic_DNA"/>
</dbReference>
<evidence type="ECO:0000313" key="1">
    <source>
        <dbReference type="EMBL" id="PSJ51728.1"/>
    </source>
</evidence>
<dbReference type="AlphaFoldDB" id="A0A2P7RND1"/>
<dbReference type="OrthoDB" id="8447945at2"/>
<dbReference type="Proteomes" id="UP000240653">
    <property type="component" value="Unassembled WGS sequence"/>
</dbReference>
<accession>A0A2P7RND1</accession>